<evidence type="ECO:0000256" key="2">
    <source>
        <dbReference type="SAM" id="SignalP"/>
    </source>
</evidence>
<dbReference type="Gene3D" id="3.40.720.10">
    <property type="entry name" value="Alkaline Phosphatase, subunit A"/>
    <property type="match status" value="2"/>
</dbReference>
<gene>
    <name evidence="3" type="ORF">FTW19_03095</name>
</gene>
<evidence type="ECO:0000313" key="3">
    <source>
        <dbReference type="EMBL" id="QEE27084.1"/>
    </source>
</evidence>
<dbReference type="RefSeq" id="WP_147646278.1">
    <property type="nucleotide sequence ID" value="NZ_CP042806.1"/>
</dbReference>
<dbReference type="PANTHER" id="PTHR31956">
    <property type="entry name" value="NON-SPECIFIC PHOSPHOLIPASE C4-RELATED"/>
    <property type="match status" value="1"/>
</dbReference>
<evidence type="ECO:0000313" key="4">
    <source>
        <dbReference type="Proteomes" id="UP000321820"/>
    </source>
</evidence>
<organism evidence="3 4">
    <name type="scientific">Terriglobus albidus</name>
    <dbReference type="NCBI Taxonomy" id="1592106"/>
    <lineage>
        <taxon>Bacteria</taxon>
        <taxon>Pseudomonadati</taxon>
        <taxon>Acidobacteriota</taxon>
        <taxon>Terriglobia</taxon>
        <taxon>Terriglobales</taxon>
        <taxon>Acidobacteriaceae</taxon>
        <taxon>Terriglobus</taxon>
    </lineage>
</organism>
<accession>A0A5B9E671</accession>
<keyword evidence="1" id="KW-0378">Hydrolase</keyword>
<dbReference type="KEGG" id="talb:FTW19_03095"/>
<dbReference type="InterPro" id="IPR013783">
    <property type="entry name" value="Ig-like_fold"/>
</dbReference>
<dbReference type="PANTHER" id="PTHR31956:SF1">
    <property type="entry name" value="NON-SPECIFIC PHOSPHOLIPASE C1"/>
    <property type="match status" value="1"/>
</dbReference>
<proteinExistence type="predicted"/>
<evidence type="ECO:0008006" key="5">
    <source>
        <dbReference type="Google" id="ProtNLM"/>
    </source>
</evidence>
<reference evidence="3 4" key="1">
    <citation type="submission" date="2019-08" db="EMBL/GenBank/DDBJ databases">
        <title>Complete genome sequence of Terriglobus albidus strain ORNL.</title>
        <authorList>
            <person name="Podar M."/>
        </authorList>
    </citation>
    <scope>NUCLEOTIDE SEQUENCE [LARGE SCALE GENOMIC DNA]</scope>
    <source>
        <strain evidence="3 4">ORNL</strain>
    </source>
</reference>
<keyword evidence="4" id="KW-1185">Reference proteome</keyword>
<name>A0A5B9E671_9BACT</name>
<dbReference type="AlphaFoldDB" id="A0A5B9E671"/>
<dbReference type="Pfam" id="PF04185">
    <property type="entry name" value="Phosphoesterase"/>
    <property type="match status" value="1"/>
</dbReference>
<dbReference type="GO" id="GO:0042578">
    <property type="term" value="F:phosphoric ester hydrolase activity"/>
    <property type="evidence" value="ECO:0007669"/>
    <property type="project" value="UniProtKB-ARBA"/>
</dbReference>
<protein>
    <recommendedName>
        <fullName evidence="5">Phosphoesterase</fullName>
    </recommendedName>
</protein>
<dbReference type="Proteomes" id="UP000321820">
    <property type="component" value="Chromosome"/>
</dbReference>
<dbReference type="InterPro" id="IPR007312">
    <property type="entry name" value="Phosphoesterase"/>
</dbReference>
<dbReference type="InterPro" id="IPR017850">
    <property type="entry name" value="Alkaline_phosphatase_core_sf"/>
</dbReference>
<feature type="chain" id="PRO_5023142251" description="Phosphoesterase" evidence="2">
    <location>
        <begin position="23"/>
        <end position="807"/>
    </location>
</feature>
<keyword evidence="2" id="KW-0732">Signal</keyword>
<dbReference type="Gene3D" id="2.60.40.10">
    <property type="entry name" value="Immunoglobulins"/>
    <property type="match status" value="2"/>
</dbReference>
<evidence type="ECO:0000256" key="1">
    <source>
        <dbReference type="ARBA" id="ARBA00022801"/>
    </source>
</evidence>
<sequence length="807" mass="84637">MNRKLCVFLASVFFLLAAPGFATVTVSSPQNGSTVSSPVSYVATATASGCASGVAAMGIYVNNSLVYQVNGASLNTSLTMSPGSYYTVVQEWDNCGGSTTTPVSITIPGGSTQNGVTISSPANNSTDTSPVTYTASAGSTTCAAGVAAMGIYVNNTLAYHVNGSSLNTKLTLNPGSYNTVVQEWDNCGGALNTPVNITVRNQAPPTVSFTATSSTITAGASSTLKVVAGDATGVVISGNDGSNYTLAATGGTQVVTPTATTNYTATATNADGNTSVVATVTVVPAADLQKINHVVFMLQENRSFDSYFGMLNPYRLSNGWNIGQDGKTYNVDGIDDKLASVSNQSDEGVSYQLFKLKSSCIDDASSSWLESYGDVSRYDFSTLRGINLDGFVHTAEGFAKSCLQSGVCSGSYSDTNGQRVMGYYDQGFLNYYYYMASQFAVSDRWFSPLSSKSIPNRIATFTGGTTQGLVFDPGSNDHLPQLGLTTIFQELDQSSVSWKVYYTVTQGSCLSADDCTGGAAAQFPATVLSYFGWANKYLYQNPSGAACVAPTQKSSVVGDASNSFCIDPNHVAPLSTYFIDLTNNTLPSFAFIEAGYGQNDEHPGSGGSNIVGQAQVAKVVNALTASPEWKDSVFFLSYDEGGGPYDHVPPVPGASNANTDASLGSIPDIAQISVNPDSYKPCVPSGGVPTTHCDLNSNDPGANAADAPAKQGFAAQLGFRVPNIIISPFSRKHFVSHTPMDHTAVIKFVENRFLGASSHLTARDAAQPNLLEFFDFNAVPWSTPPTPPVPVSVQSLGYDPCTPTKMY</sequence>
<feature type="signal peptide" evidence="2">
    <location>
        <begin position="1"/>
        <end position="22"/>
    </location>
</feature>
<dbReference type="OrthoDB" id="103670at2"/>
<dbReference type="EMBL" id="CP042806">
    <property type="protein sequence ID" value="QEE27084.1"/>
    <property type="molecule type" value="Genomic_DNA"/>
</dbReference>